<dbReference type="GO" id="GO:0017183">
    <property type="term" value="P:protein histidyl modification to diphthamide"/>
    <property type="evidence" value="ECO:0007669"/>
    <property type="project" value="TreeGrafter"/>
</dbReference>
<name>A2SRZ8_METLZ</name>
<dbReference type="AlphaFoldDB" id="A2SRZ8"/>
<keyword evidence="3" id="KW-1185">Reference proteome</keyword>
<evidence type="ECO:0000313" key="2">
    <source>
        <dbReference type="EMBL" id="ABN07104.1"/>
    </source>
</evidence>
<proteinExistence type="predicted"/>
<sequence length="218" mass="23830">MSWAALTSGGKDSILAVQKAIDAGMQVTHLVTVVPENTESYMFHSANLKAVPVMAARCGAEYVEIRSKGVKEQEVEDLEKGLADLGVEGIIVGAIESEYQRSRVAAVCDRLGLKLFAPLWKMDPLTLMHEVASRLDAVIVVCAADGLGDNVLGKKIDEKLIDVLLAVHKSRRIHLAGEGGEYESLVLNAPCFSEPIHCSEMKFSYEGLRGEVMIERFW</sequence>
<dbReference type="RefSeq" id="WP_011833305.1">
    <property type="nucleotide sequence ID" value="NC_008942.1"/>
</dbReference>
<dbReference type="HOGENOM" id="CLU_010289_0_2_2"/>
<dbReference type="Gene3D" id="3.90.1490.10">
    <property type="entry name" value="putative n-type atp pyrophosphatase, domain 2"/>
    <property type="match status" value="1"/>
</dbReference>
<dbReference type="PANTHER" id="PTHR12196">
    <property type="entry name" value="DOMAIN OF UNKNOWN FUNCTION 71 DUF71 -CONTAINING PROTEIN"/>
    <property type="match status" value="1"/>
</dbReference>
<dbReference type="Pfam" id="PF01902">
    <property type="entry name" value="Diphthami_syn_2"/>
    <property type="match status" value="1"/>
</dbReference>
<dbReference type="Proteomes" id="UP000000365">
    <property type="component" value="Chromosome"/>
</dbReference>
<dbReference type="PANTHER" id="PTHR12196:SF2">
    <property type="entry name" value="DIPHTHINE--AMMONIA LIGASE"/>
    <property type="match status" value="1"/>
</dbReference>
<dbReference type="InterPro" id="IPR014729">
    <property type="entry name" value="Rossmann-like_a/b/a_fold"/>
</dbReference>
<dbReference type="InterPro" id="IPR002761">
    <property type="entry name" value="Diphthami_syn_dom"/>
</dbReference>
<gene>
    <name evidence="2" type="ordered locus">Mlab_0933</name>
</gene>
<accession>A2SRZ8</accession>
<dbReference type="NCBIfam" id="TIGR03679">
    <property type="entry name" value="arCOG00187"/>
    <property type="match status" value="1"/>
</dbReference>
<dbReference type="Gene3D" id="3.40.50.620">
    <property type="entry name" value="HUPs"/>
    <property type="match status" value="1"/>
</dbReference>
<protein>
    <submittedName>
        <fullName evidence="2">Putative ATP binding protein</fullName>
    </submittedName>
</protein>
<dbReference type="CDD" id="cd01994">
    <property type="entry name" value="AANH_PF0828-like"/>
    <property type="match status" value="1"/>
</dbReference>
<dbReference type="InterPro" id="IPR030662">
    <property type="entry name" value="DPH6/MJ0570"/>
</dbReference>
<dbReference type="InterPro" id="IPR022427">
    <property type="entry name" value="MJ0570_ATP-bd"/>
</dbReference>
<evidence type="ECO:0000313" key="3">
    <source>
        <dbReference type="Proteomes" id="UP000000365"/>
    </source>
</evidence>
<dbReference type="NCBIfam" id="TIGR00290">
    <property type="entry name" value="MJ0570_dom"/>
    <property type="match status" value="1"/>
</dbReference>
<dbReference type="OrthoDB" id="372052at2157"/>
<dbReference type="KEGG" id="mla:Mlab_0933"/>
<evidence type="ECO:0000259" key="1">
    <source>
        <dbReference type="Pfam" id="PF01902"/>
    </source>
</evidence>
<dbReference type="EMBL" id="CP000559">
    <property type="protein sequence ID" value="ABN07104.1"/>
    <property type="molecule type" value="Genomic_DNA"/>
</dbReference>
<dbReference type="GO" id="GO:0017178">
    <property type="term" value="F:diphthine-ammonia ligase activity"/>
    <property type="evidence" value="ECO:0007669"/>
    <property type="project" value="TreeGrafter"/>
</dbReference>
<dbReference type="eggNOG" id="arCOG00035">
    <property type="taxonomic scope" value="Archaea"/>
</dbReference>
<reference evidence="2 3" key="1">
    <citation type="journal article" date="2009" name="Stand. Genomic Sci.">
        <title>Complete genome sequence of Methanocorpusculum labreanum type strain Z.</title>
        <authorList>
            <person name="Anderson I.J."/>
            <person name="Sieprawska-Lupa M."/>
            <person name="Goltsman E."/>
            <person name="Lapidus A."/>
            <person name="Copeland A."/>
            <person name="Glavina Del Rio T."/>
            <person name="Tice H."/>
            <person name="Dalin E."/>
            <person name="Barry K."/>
            <person name="Pitluck S."/>
            <person name="Hauser L."/>
            <person name="Land M."/>
            <person name="Lucas S."/>
            <person name="Richardson P."/>
            <person name="Whitman W.B."/>
            <person name="Kyrpides N.C."/>
        </authorList>
    </citation>
    <scope>NUCLEOTIDE SEQUENCE [LARGE SCALE GENOMIC DNA]</scope>
    <source>
        <strain evidence="3">ATCC 43576 / DSM 4855 / Z</strain>
    </source>
</reference>
<dbReference type="GeneID" id="4796136"/>
<dbReference type="STRING" id="410358.Mlab_0933"/>
<feature type="domain" description="Diphthamide synthase" evidence="1">
    <location>
        <begin position="1"/>
        <end position="216"/>
    </location>
</feature>
<dbReference type="SUPFAM" id="SSF52402">
    <property type="entry name" value="Adenine nucleotide alpha hydrolases-like"/>
    <property type="match status" value="1"/>
</dbReference>
<dbReference type="PIRSF" id="PIRSF039123">
    <property type="entry name" value="Diphthamide_synthase"/>
    <property type="match status" value="1"/>
</dbReference>
<organism evidence="2 3">
    <name type="scientific">Methanocorpusculum labreanum (strain ATCC 43576 / DSM 4855 / Z)</name>
    <dbReference type="NCBI Taxonomy" id="410358"/>
    <lineage>
        <taxon>Archaea</taxon>
        <taxon>Methanobacteriati</taxon>
        <taxon>Methanobacteriota</taxon>
        <taxon>Stenosarchaea group</taxon>
        <taxon>Methanomicrobia</taxon>
        <taxon>Methanomicrobiales</taxon>
        <taxon>Methanocorpusculaceae</taxon>
        <taxon>Methanocorpusculum</taxon>
    </lineage>
</organism>